<sequence>MSRRSPIPTMPWAADNQWQPKWSSLFVICFSMALMGIGEGLLVLANLGSSPWTVFSQGIALQTGLSIGTVIGIVSVIVLLLWIPLKLRPGVGTILNIIIIAIFVDVAVDNIPVPDTLTMRIIFMVIGLIVFGISTTFYLSCQLGAGPRDGLMVGLCFKYHWKVGTVRTSIEVIVCVFGFLLGGTVGISTIIFALGVGWIIEATVILFRRYIKEDKTIEV</sequence>
<dbReference type="AlphaFoldDB" id="A0A420XHD8"/>
<dbReference type="RefSeq" id="WP_121122515.1">
    <property type="nucleotide sequence ID" value="NZ_CP016604.1"/>
</dbReference>
<dbReference type="Pfam" id="PF19700">
    <property type="entry name" value="DUF6198"/>
    <property type="match status" value="1"/>
</dbReference>
<evidence type="ECO:0008006" key="4">
    <source>
        <dbReference type="Google" id="ProtNLM"/>
    </source>
</evidence>
<dbReference type="EMBL" id="RBJC01000005">
    <property type="protein sequence ID" value="RKR72762.1"/>
    <property type="molecule type" value="Genomic_DNA"/>
</dbReference>
<accession>A0A420XHD8</accession>
<feature type="transmembrane region" description="Helical" evidence="1">
    <location>
        <begin position="187"/>
        <end position="207"/>
    </location>
</feature>
<dbReference type="InterPro" id="IPR038750">
    <property type="entry name" value="YczE/YyaS-like"/>
</dbReference>
<evidence type="ECO:0000256" key="1">
    <source>
        <dbReference type="SAM" id="Phobius"/>
    </source>
</evidence>
<dbReference type="OrthoDB" id="154912at2"/>
<comment type="caution">
    <text evidence="2">The sequence shown here is derived from an EMBL/GenBank/DDBJ whole genome shotgun (WGS) entry which is preliminary data.</text>
</comment>
<feature type="transmembrane region" description="Helical" evidence="1">
    <location>
        <begin position="59"/>
        <end position="83"/>
    </location>
</feature>
<proteinExistence type="predicted"/>
<protein>
    <recommendedName>
        <fullName evidence="4">Membrane protein YczE</fullName>
    </recommendedName>
</protein>
<name>A0A420XHD8_9PAST</name>
<evidence type="ECO:0000313" key="3">
    <source>
        <dbReference type="Proteomes" id="UP000280099"/>
    </source>
</evidence>
<keyword evidence="1" id="KW-0472">Membrane</keyword>
<gene>
    <name evidence="2" type="ORF">DES31_0927</name>
</gene>
<dbReference type="PANTHER" id="PTHR40078">
    <property type="entry name" value="INTEGRAL MEMBRANE PROTEIN-RELATED"/>
    <property type="match status" value="1"/>
</dbReference>
<feature type="transmembrane region" description="Helical" evidence="1">
    <location>
        <begin position="159"/>
        <end position="181"/>
    </location>
</feature>
<dbReference type="PANTHER" id="PTHR40078:SF1">
    <property type="entry name" value="INTEGRAL MEMBRANE PROTEIN"/>
    <property type="match status" value="1"/>
</dbReference>
<dbReference type="Proteomes" id="UP000280099">
    <property type="component" value="Unassembled WGS sequence"/>
</dbReference>
<feature type="transmembrane region" description="Helical" evidence="1">
    <location>
        <begin position="90"/>
        <end position="108"/>
    </location>
</feature>
<keyword evidence="1" id="KW-0812">Transmembrane</keyword>
<reference evidence="2 3" key="1">
    <citation type="submission" date="2018-10" db="EMBL/GenBank/DDBJ databases">
        <title>Genomic Encyclopedia of Type Strains, Phase IV (KMG-IV): sequencing the most valuable type-strain genomes for metagenomic binning, comparative biology and taxonomic classification.</title>
        <authorList>
            <person name="Goeker M."/>
        </authorList>
    </citation>
    <scope>NUCLEOTIDE SEQUENCE [LARGE SCALE GENOMIC DNA]</scope>
    <source>
        <strain evidence="2 3">DSM 23800</strain>
    </source>
</reference>
<organism evidence="2 3">
    <name type="scientific">Otariodibacter oris</name>
    <dbReference type="NCBI Taxonomy" id="1032623"/>
    <lineage>
        <taxon>Bacteria</taxon>
        <taxon>Pseudomonadati</taxon>
        <taxon>Pseudomonadota</taxon>
        <taxon>Gammaproteobacteria</taxon>
        <taxon>Pasteurellales</taxon>
        <taxon>Pasteurellaceae</taxon>
        <taxon>Otariodibacter</taxon>
    </lineage>
</organism>
<feature type="transmembrane region" description="Helical" evidence="1">
    <location>
        <begin position="120"/>
        <end position="139"/>
    </location>
</feature>
<keyword evidence="1" id="KW-1133">Transmembrane helix</keyword>
<evidence type="ECO:0000313" key="2">
    <source>
        <dbReference type="EMBL" id="RKR72762.1"/>
    </source>
</evidence>
<feature type="transmembrane region" description="Helical" evidence="1">
    <location>
        <begin position="25"/>
        <end position="47"/>
    </location>
</feature>
<keyword evidence="3" id="KW-1185">Reference proteome</keyword>